<dbReference type="Gene3D" id="3.40.850.10">
    <property type="entry name" value="Kinesin motor domain"/>
    <property type="match status" value="1"/>
</dbReference>
<keyword evidence="2" id="KW-1185">Reference proteome</keyword>
<accession>A0ABN9PBQ0</accession>
<comment type="caution">
    <text evidence="1">The sequence shown here is derived from an EMBL/GenBank/DDBJ whole genome shotgun (WGS) entry which is preliminary data.</text>
</comment>
<feature type="non-terminal residue" evidence="1">
    <location>
        <position position="78"/>
    </location>
</feature>
<gene>
    <name evidence="1" type="ORF">PCOR1329_LOCUS1587</name>
</gene>
<proteinExistence type="predicted"/>
<sequence length="78" mass="8740">EIFRRIKANPDPDLKFEVLASMAAPARQVQDLLIPAAQRPKKGLDIHENKQLGIYIDGVRTPKRPVDSYEAIAAVMDE</sequence>
<name>A0ABN9PBQ0_9DINO</name>
<organism evidence="1 2">
    <name type="scientific">Prorocentrum cordatum</name>
    <dbReference type="NCBI Taxonomy" id="2364126"/>
    <lineage>
        <taxon>Eukaryota</taxon>
        <taxon>Sar</taxon>
        <taxon>Alveolata</taxon>
        <taxon>Dinophyceae</taxon>
        <taxon>Prorocentrales</taxon>
        <taxon>Prorocentraceae</taxon>
        <taxon>Prorocentrum</taxon>
    </lineage>
</organism>
<feature type="non-terminal residue" evidence="1">
    <location>
        <position position="1"/>
    </location>
</feature>
<dbReference type="EMBL" id="CAUYUJ010000387">
    <property type="protein sequence ID" value="CAK0790262.1"/>
    <property type="molecule type" value="Genomic_DNA"/>
</dbReference>
<dbReference type="Proteomes" id="UP001189429">
    <property type="component" value="Unassembled WGS sequence"/>
</dbReference>
<evidence type="ECO:0000313" key="2">
    <source>
        <dbReference type="Proteomes" id="UP001189429"/>
    </source>
</evidence>
<dbReference type="InterPro" id="IPR036961">
    <property type="entry name" value="Kinesin_motor_dom_sf"/>
</dbReference>
<evidence type="ECO:0000313" key="1">
    <source>
        <dbReference type="EMBL" id="CAK0790262.1"/>
    </source>
</evidence>
<protein>
    <submittedName>
        <fullName evidence="1">Uncharacterized protein</fullName>
    </submittedName>
</protein>
<reference evidence="1" key="1">
    <citation type="submission" date="2023-10" db="EMBL/GenBank/DDBJ databases">
        <authorList>
            <person name="Chen Y."/>
            <person name="Shah S."/>
            <person name="Dougan E. K."/>
            <person name="Thang M."/>
            <person name="Chan C."/>
        </authorList>
    </citation>
    <scope>NUCLEOTIDE SEQUENCE [LARGE SCALE GENOMIC DNA]</scope>
</reference>